<dbReference type="EMBL" id="CP092109">
    <property type="protein sequence ID" value="UWZ81271.1"/>
    <property type="molecule type" value="Genomic_DNA"/>
</dbReference>
<keyword evidence="4" id="KW-1185">Reference proteome</keyword>
<accession>A0ABY5ZQ97</accession>
<dbReference type="InterPro" id="IPR037914">
    <property type="entry name" value="SpoVT-AbrB_sf"/>
</dbReference>
<dbReference type="RefSeq" id="WP_260749644.1">
    <property type="nucleotide sequence ID" value="NZ_CP092109.1"/>
</dbReference>
<name>A0ABY5ZQ97_9BACT</name>
<dbReference type="Pfam" id="PF04014">
    <property type="entry name" value="MazE_antitoxin"/>
    <property type="match status" value="1"/>
</dbReference>
<evidence type="ECO:0000259" key="2">
    <source>
        <dbReference type="PROSITE" id="PS51740"/>
    </source>
</evidence>
<reference evidence="3" key="1">
    <citation type="journal article" date="2022" name="Environ. Microbiol.">
        <title>Geoalkalibacter halelectricus SAP #1 sp. nov. possessing extracellular electron transfer and mineral#reducing capabilities from a haloalkaline environment.</title>
        <authorList>
            <person name="Yadav S."/>
            <person name="Singh R."/>
            <person name="Sundharam S.S."/>
            <person name="Chaudhary S."/>
            <person name="Krishnamurthi S."/>
            <person name="Patil S.A."/>
        </authorList>
    </citation>
    <scope>NUCLEOTIDE SEQUENCE</scope>
    <source>
        <strain evidence="3">SAP-1</strain>
    </source>
</reference>
<dbReference type="SMART" id="SM00966">
    <property type="entry name" value="SpoVT_AbrB"/>
    <property type="match status" value="1"/>
</dbReference>
<evidence type="ECO:0000313" key="3">
    <source>
        <dbReference type="EMBL" id="UWZ81271.1"/>
    </source>
</evidence>
<dbReference type="InterPro" id="IPR007159">
    <property type="entry name" value="SpoVT-AbrB_dom"/>
</dbReference>
<gene>
    <name evidence="3" type="ORF">L9S41_07740</name>
</gene>
<sequence length="76" mass="8498">MALAKLSSKSQIVLPAEICRRLKIKPGDMLEIAEGDNAIVIRKAEKSALEALDACGSKLWQGYDRELEEAREEWNP</sequence>
<evidence type="ECO:0000313" key="4">
    <source>
        <dbReference type="Proteomes" id="UP001060414"/>
    </source>
</evidence>
<protein>
    <submittedName>
        <fullName evidence="3">AbrB/MazE/SpoVT family DNA-binding domain-containing protein</fullName>
    </submittedName>
</protein>
<dbReference type="NCBIfam" id="TIGR01439">
    <property type="entry name" value="lp_hng_hel_AbrB"/>
    <property type="match status" value="1"/>
</dbReference>
<dbReference type="Gene3D" id="2.10.260.10">
    <property type="match status" value="1"/>
</dbReference>
<dbReference type="GO" id="GO:0003677">
    <property type="term" value="F:DNA binding"/>
    <property type="evidence" value="ECO:0007669"/>
    <property type="project" value="UniProtKB-KW"/>
</dbReference>
<organism evidence="3 4">
    <name type="scientific">Geoalkalibacter halelectricus</name>
    <dbReference type="NCBI Taxonomy" id="2847045"/>
    <lineage>
        <taxon>Bacteria</taxon>
        <taxon>Pseudomonadati</taxon>
        <taxon>Thermodesulfobacteriota</taxon>
        <taxon>Desulfuromonadia</taxon>
        <taxon>Desulfuromonadales</taxon>
        <taxon>Geoalkalibacteraceae</taxon>
        <taxon>Geoalkalibacter</taxon>
    </lineage>
</organism>
<keyword evidence="1 3" id="KW-0238">DNA-binding</keyword>
<dbReference type="Proteomes" id="UP001060414">
    <property type="component" value="Chromosome"/>
</dbReference>
<dbReference type="PROSITE" id="PS51740">
    <property type="entry name" value="SPOVT_ABRB"/>
    <property type="match status" value="1"/>
</dbReference>
<feature type="domain" description="SpoVT-AbrB" evidence="2">
    <location>
        <begin position="1"/>
        <end position="46"/>
    </location>
</feature>
<evidence type="ECO:0000256" key="1">
    <source>
        <dbReference type="PROSITE-ProRule" id="PRU01076"/>
    </source>
</evidence>
<proteinExistence type="predicted"/>
<dbReference type="SUPFAM" id="SSF89447">
    <property type="entry name" value="AbrB/MazE/MraZ-like"/>
    <property type="match status" value="1"/>
</dbReference>